<reference evidence="2 3" key="1">
    <citation type="submission" date="2020-02" db="EMBL/GenBank/DDBJ databases">
        <authorList>
            <person name="Ferguson B K."/>
        </authorList>
    </citation>
    <scope>NUCLEOTIDE SEQUENCE [LARGE SCALE GENOMIC DNA]</scope>
</reference>
<gene>
    <name evidence="2" type="ORF">NTEN_LOCUS11523</name>
</gene>
<evidence type="ECO:0000256" key="1">
    <source>
        <dbReference type="SAM" id="MobiDB-lite"/>
    </source>
</evidence>
<feature type="region of interest" description="Disordered" evidence="1">
    <location>
        <begin position="55"/>
        <end position="74"/>
    </location>
</feature>
<dbReference type="AlphaFoldDB" id="A0A6H5GT05"/>
<name>A0A6H5GT05_9HEMI</name>
<dbReference type="Proteomes" id="UP000479000">
    <property type="component" value="Unassembled WGS sequence"/>
</dbReference>
<accession>A0A6H5GT05</accession>
<dbReference type="EMBL" id="CADCXU010017139">
    <property type="protein sequence ID" value="CAB0006045.1"/>
    <property type="molecule type" value="Genomic_DNA"/>
</dbReference>
<feature type="non-terminal residue" evidence="2">
    <location>
        <position position="162"/>
    </location>
</feature>
<keyword evidence="3" id="KW-1185">Reference proteome</keyword>
<sequence>MLERKRRFIYRFSYIASVFNFSTYLFGSGTPRAAAGATRPSCSACQTLNLGQSSNKTAGKTFRRRDHRSAPYGKSGSIPLKKWQCGGSNSSRSGVAPATSQRNVLFFFYIIRLRSHQFKIKLLLFKNLHIKILKYSVLSALIFVPGQIDLAAYESLYPPGAP</sequence>
<evidence type="ECO:0000313" key="3">
    <source>
        <dbReference type="Proteomes" id="UP000479000"/>
    </source>
</evidence>
<evidence type="ECO:0000313" key="2">
    <source>
        <dbReference type="EMBL" id="CAB0006045.1"/>
    </source>
</evidence>
<proteinExistence type="predicted"/>
<protein>
    <submittedName>
        <fullName evidence="2">Uncharacterized protein</fullName>
    </submittedName>
</protein>
<organism evidence="2 3">
    <name type="scientific">Nesidiocoris tenuis</name>
    <dbReference type="NCBI Taxonomy" id="355587"/>
    <lineage>
        <taxon>Eukaryota</taxon>
        <taxon>Metazoa</taxon>
        <taxon>Ecdysozoa</taxon>
        <taxon>Arthropoda</taxon>
        <taxon>Hexapoda</taxon>
        <taxon>Insecta</taxon>
        <taxon>Pterygota</taxon>
        <taxon>Neoptera</taxon>
        <taxon>Paraneoptera</taxon>
        <taxon>Hemiptera</taxon>
        <taxon>Heteroptera</taxon>
        <taxon>Panheteroptera</taxon>
        <taxon>Cimicomorpha</taxon>
        <taxon>Miridae</taxon>
        <taxon>Dicyphina</taxon>
        <taxon>Nesidiocoris</taxon>
    </lineage>
</organism>